<evidence type="ECO:0000313" key="1">
    <source>
        <dbReference type="EMBL" id="AHX04942.1"/>
    </source>
</evidence>
<dbReference type="HOGENOM" id="CLU_2860613_0_0_5"/>
<keyword evidence="2" id="KW-1185">Reference proteome</keyword>
<dbReference type="Proteomes" id="UP000023762">
    <property type="component" value="Chromosome"/>
</dbReference>
<evidence type="ECO:0000313" key="2">
    <source>
        <dbReference type="Proteomes" id="UP000023762"/>
    </source>
</evidence>
<accession>X5GCX8</accession>
<reference evidence="1 2" key="1">
    <citation type="submission" date="2014-03" db="EMBL/GenBank/DDBJ databases">
        <title>Sequencing and Comparison of Genomes and Transcriptome Profiles of Human Ehrlichiosis Agents.</title>
        <authorList>
            <person name="Lin M."/>
            <person name="Daugherty S.C."/>
            <person name="Nagaraj S."/>
            <person name="Cheng Z."/>
            <person name="Xiong Q."/>
            <person name="Lin F.-Y."/>
            <person name="Sengamalay N."/>
            <person name="Ott S."/>
            <person name="Godinez A."/>
            <person name="Tallon L.J."/>
            <person name="Sadzewicz L."/>
            <person name="Fraser C.M."/>
            <person name="Dunning Hotopp J.C."/>
            <person name="Rikihisa Y."/>
        </authorList>
    </citation>
    <scope>NUCLEOTIDE SEQUENCE [LARGE SCALE GENOMIC DNA]</scope>
    <source>
        <strain evidence="1 2">HF</strain>
    </source>
</reference>
<dbReference type="AlphaFoldDB" id="X5GCX8"/>
<sequence length="64" mass="7677">MICFKYLDKSIINPDIIYEIVNHFHQQIYEQVETKILNYIFNTAQTLTHTIKATDNMIEFTIRP</sequence>
<proteinExistence type="predicted"/>
<name>X5GCX8_9RICK</name>
<organism evidence="1 2">
    <name type="scientific">Ehrlichia japonica</name>
    <dbReference type="NCBI Taxonomy" id="391036"/>
    <lineage>
        <taxon>Bacteria</taxon>
        <taxon>Pseudomonadati</taxon>
        <taxon>Pseudomonadota</taxon>
        <taxon>Alphaproteobacteria</taxon>
        <taxon>Rickettsiales</taxon>
        <taxon>Anaplasmataceae</taxon>
        <taxon>Ehrlichia</taxon>
    </lineage>
</organism>
<gene>
    <name evidence="1" type="ORF">EHF_0757</name>
</gene>
<dbReference type="KEGG" id="ehh:EHF_0757"/>
<protein>
    <submittedName>
        <fullName evidence="1">Uncharacterized protein</fullName>
    </submittedName>
</protein>
<dbReference type="EMBL" id="CP007474">
    <property type="protein sequence ID" value="AHX04942.1"/>
    <property type="molecule type" value="Genomic_DNA"/>
</dbReference>